<proteinExistence type="predicted"/>
<reference evidence="2 3" key="1">
    <citation type="journal article" date="2015" name="Nature">
        <title>rRNA introns, odd ribosomes, and small enigmatic genomes across a large radiation of phyla.</title>
        <authorList>
            <person name="Brown C.T."/>
            <person name="Hug L.A."/>
            <person name="Thomas B.C."/>
            <person name="Sharon I."/>
            <person name="Castelle C.J."/>
            <person name="Singh A."/>
            <person name="Wilkins M.J."/>
            <person name="Williams K.H."/>
            <person name="Banfield J.F."/>
        </authorList>
    </citation>
    <scope>NUCLEOTIDE SEQUENCE [LARGE SCALE GENOMIC DNA]</scope>
</reference>
<feature type="transmembrane region" description="Helical" evidence="1">
    <location>
        <begin position="93"/>
        <end position="113"/>
    </location>
</feature>
<gene>
    <name evidence="2" type="ORF">UR70_C0003G0014</name>
</gene>
<evidence type="ECO:0000313" key="3">
    <source>
        <dbReference type="Proteomes" id="UP000034923"/>
    </source>
</evidence>
<feature type="transmembrane region" description="Helical" evidence="1">
    <location>
        <begin position="5"/>
        <end position="27"/>
    </location>
</feature>
<keyword evidence="1" id="KW-1133">Transmembrane helix</keyword>
<name>A0A0G0BTU4_9BACT</name>
<keyword evidence="1" id="KW-0472">Membrane</keyword>
<accession>A0A0G0BTU4</accession>
<comment type="caution">
    <text evidence="2">The sequence shown here is derived from an EMBL/GenBank/DDBJ whole genome shotgun (WGS) entry which is preliminary data.</text>
</comment>
<dbReference type="PATRIC" id="fig|1618740.3.peg.91"/>
<evidence type="ECO:0000313" key="2">
    <source>
        <dbReference type="EMBL" id="KKP72899.1"/>
    </source>
</evidence>
<evidence type="ECO:0000256" key="1">
    <source>
        <dbReference type="SAM" id="Phobius"/>
    </source>
</evidence>
<protein>
    <submittedName>
        <fullName evidence="2">Uncharacterized protein</fullName>
    </submittedName>
</protein>
<dbReference type="Proteomes" id="UP000034923">
    <property type="component" value="Unassembled WGS sequence"/>
</dbReference>
<feature type="transmembrane region" description="Helical" evidence="1">
    <location>
        <begin position="61"/>
        <end position="81"/>
    </location>
</feature>
<feature type="transmembrane region" description="Helical" evidence="1">
    <location>
        <begin position="33"/>
        <end position="54"/>
    </location>
</feature>
<dbReference type="AlphaFoldDB" id="A0A0G0BTU4"/>
<sequence>MKKPLIINIVFFVLILFIIIMNFPYLNPYNTELFHPMFGVLLPLTILILFSGFLKNIKYKSVLLIIIIFIIIDTIILSQINPICSGIVCYDRSTSALILSSLFSIVYFIFLLFKNKKQSALPN</sequence>
<organism evidence="2 3">
    <name type="scientific">Candidatus Nomurabacteria bacterium GW2011_GWB1_35_20</name>
    <dbReference type="NCBI Taxonomy" id="1618740"/>
    <lineage>
        <taxon>Bacteria</taxon>
        <taxon>Candidatus Nomuraibacteriota</taxon>
    </lineage>
</organism>
<keyword evidence="1" id="KW-0812">Transmembrane</keyword>
<dbReference type="EMBL" id="LBQE01000003">
    <property type="protein sequence ID" value="KKP72899.1"/>
    <property type="molecule type" value="Genomic_DNA"/>
</dbReference>